<dbReference type="Gene3D" id="3.20.20.80">
    <property type="entry name" value="Glycosidases"/>
    <property type="match status" value="1"/>
</dbReference>
<dbReference type="AlphaFoldDB" id="D8M467"/>
<dbReference type="InParanoid" id="D8M467"/>
<gene>
    <name evidence="1" type="ORF">GSBLH_T00006515001</name>
</gene>
<organism evidence="1">
    <name type="scientific">Blastocystis hominis</name>
    <dbReference type="NCBI Taxonomy" id="12968"/>
    <lineage>
        <taxon>Eukaryota</taxon>
        <taxon>Sar</taxon>
        <taxon>Stramenopiles</taxon>
        <taxon>Bigyra</taxon>
        <taxon>Opalozoa</taxon>
        <taxon>Opalinata</taxon>
        <taxon>Blastocystidae</taxon>
        <taxon>Blastocystis</taxon>
    </lineage>
</organism>
<evidence type="ECO:0000313" key="2">
    <source>
        <dbReference type="Proteomes" id="UP000008312"/>
    </source>
</evidence>
<reference evidence="1" key="1">
    <citation type="submission" date="2010-02" db="EMBL/GenBank/DDBJ databases">
        <title>Sequencing and annotation of the Blastocystis hominis genome.</title>
        <authorList>
            <person name="Wincker P."/>
        </authorList>
    </citation>
    <scope>NUCLEOTIDE SEQUENCE</scope>
    <source>
        <strain evidence="1">Singapore isolate B</strain>
    </source>
</reference>
<proteinExistence type="predicted"/>
<dbReference type="SUPFAM" id="SSF51445">
    <property type="entry name" value="(Trans)glycosidases"/>
    <property type="match status" value="1"/>
</dbReference>
<accession>D8M467</accession>
<keyword evidence="2" id="KW-1185">Reference proteome</keyword>
<dbReference type="OrthoDB" id="10612337at2759"/>
<name>D8M467_BLAHO</name>
<protein>
    <recommendedName>
        <fullName evidence="3">Glycosyl hydrolase family 13 catalytic domain-containing protein</fullName>
    </recommendedName>
</protein>
<dbReference type="RefSeq" id="XP_012896904.1">
    <property type="nucleotide sequence ID" value="XM_013041450.1"/>
</dbReference>
<dbReference type="EMBL" id="FN668651">
    <property type="protein sequence ID" value="CBK22856.2"/>
    <property type="molecule type" value="Genomic_DNA"/>
</dbReference>
<dbReference type="Proteomes" id="UP000008312">
    <property type="component" value="Unassembled WGS sequence"/>
</dbReference>
<evidence type="ECO:0008006" key="3">
    <source>
        <dbReference type="Google" id="ProtNLM"/>
    </source>
</evidence>
<dbReference type="GeneID" id="24922639"/>
<dbReference type="InterPro" id="IPR017853">
    <property type="entry name" value="GH"/>
</dbReference>
<sequence>MIVKYLAFRMTAIGLLMLEDLDRSQITFVFLLHRTQRTKNNWRNYEGSTTSRWLNQFENRTVRASDTQVIYTIHLPSFTKKGTYFDASKYAALLSHLGVSIVHLLPLEASRCDSSSTIDLSCWYHSRVIYPGIPHPDLGSVSDLHAFLAKLMQFQISAVAELDLAHFTHDSDWYNYDGSATSQSFGALFGVSPVYSYRDETCSKPDFRTGAASQLVLSSILNRYVSTFGLHGFWMKGMLCLRLDGASCEQGVGADNDHVISFLREMANRGWTLLGEDGNGFVQAATSRIKDITAPISQGGLGFTAQSNLAKGELLVSIVLQKPIPGLELVRFIEGFADFSARHVLALNTPETIHVSTVSTIESSSSPPLRLPSRSRLSPDLHGFLRFHFLSEVGSFNEASMTWESRGPRFGVFNYTRTLLSYRVSRALVPPYAPSLYFNANDTVFALLLNKKMERAVIVMNTAARPTNASVEIDFPPSFSGKWTPVIKSDGAEIFGGNPSKGDEVVVGKCLNQMAHKYMQCANVTLGAFAFRIYESY</sequence>
<evidence type="ECO:0000313" key="1">
    <source>
        <dbReference type="EMBL" id="CBK22856.2"/>
    </source>
</evidence>